<organism evidence="2 3">
    <name type="scientific">Vespula squamosa</name>
    <name type="common">Southern yellow jacket</name>
    <name type="synonym">Wasp</name>
    <dbReference type="NCBI Taxonomy" id="30214"/>
    <lineage>
        <taxon>Eukaryota</taxon>
        <taxon>Metazoa</taxon>
        <taxon>Ecdysozoa</taxon>
        <taxon>Arthropoda</taxon>
        <taxon>Hexapoda</taxon>
        <taxon>Insecta</taxon>
        <taxon>Pterygota</taxon>
        <taxon>Neoptera</taxon>
        <taxon>Endopterygota</taxon>
        <taxon>Hymenoptera</taxon>
        <taxon>Apocrita</taxon>
        <taxon>Aculeata</taxon>
        <taxon>Vespoidea</taxon>
        <taxon>Vespidae</taxon>
        <taxon>Vespinae</taxon>
        <taxon>Vespula</taxon>
    </lineage>
</organism>
<protein>
    <submittedName>
        <fullName evidence="2">Uncharacterized protein</fullName>
    </submittedName>
</protein>
<evidence type="ECO:0000313" key="3">
    <source>
        <dbReference type="Proteomes" id="UP001607302"/>
    </source>
</evidence>
<reference evidence="2 3" key="1">
    <citation type="journal article" date="2024" name="Ann. Entomol. Soc. Am.">
        <title>Genomic analyses of the southern and eastern yellowjacket wasps (Hymenoptera: Vespidae) reveal evolutionary signatures of social life.</title>
        <authorList>
            <person name="Catto M.A."/>
            <person name="Caine P.B."/>
            <person name="Orr S.E."/>
            <person name="Hunt B.G."/>
            <person name="Goodisman M.A.D."/>
        </authorList>
    </citation>
    <scope>NUCLEOTIDE SEQUENCE [LARGE SCALE GENOMIC DNA]</scope>
    <source>
        <strain evidence="2">233</strain>
        <tissue evidence="2">Head and thorax</tissue>
    </source>
</reference>
<feature type="transmembrane region" description="Helical" evidence="1">
    <location>
        <begin position="38"/>
        <end position="57"/>
    </location>
</feature>
<gene>
    <name evidence="2" type="ORF">V1478_012170</name>
</gene>
<keyword evidence="1" id="KW-0472">Membrane</keyword>
<dbReference type="Proteomes" id="UP001607302">
    <property type="component" value="Unassembled WGS sequence"/>
</dbReference>
<proteinExistence type="predicted"/>
<dbReference type="AlphaFoldDB" id="A0ABD2ACF9"/>
<evidence type="ECO:0000256" key="1">
    <source>
        <dbReference type="SAM" id="Phobius"/>
    </source>
</evidence>
<sequence>MIIKNILFKFIGLNSSQYINSVSFQCTTQFKKKKKYNYYIYEIYNLLLVMTVKLQLIDLPRAYLT</sequence>
<dbReference type="EMBL" id="JAUDFV010000152">
    <property type="protein sequence ID" value="KAL2718294.1"/>
    <property type="molecule type" value="Genomic_DNA"/>
</dbReference>
<keyword evidence="3" id="KW-1185">Reference proteome</keyword>
<evidence type="ECO:0000313" key="2">
    <source>
        <dbReference type="EMBL" id="KAL2718294.1"/>
    </source>
</evidence>
<comment type="caution">
    <text evidence="2">The sequence shown here is derived from an EMBL/GenBank/DDBJ whole genome shotgun (WGS) entry which is preliminary data.</text>
</comment>
<name>A0ABD2ACF9_VESSQ</name>
<keyword evidence="1" id="KW-0812">Transmembrane</keyword>
<keyword evidence="1" id="KW-1133">Transmembrane helix</keyword>
<accession>A0ABD2ACF9</accession>